<proteinExistence type="predicted"/>
<dbReference type="Pfam" id="PF01755">
    <property type="entry name" value="Glyco_transf_25"/>
    <property type="match status" value="1"/>
</dbReference>
<dbReference type="EMBL" id="AIMB01000007">
    <property type="protein sequence ID" value="EJF90316.1"/>
    <property type="molecule type" value="Genomic_DNA"/>
</dbReference>
<dbReference type="Proteomes" id="UP000008952">
    <property type="component" value="Unassembled WGS sequence"/>
</dbReference>
<organism evidence="2 3">
    <name type="scientific">Bartonella tamiae Th239</name>
    <dbReference type="NCBI Taxonomy" id="1094558"/>
    <lineage>
        <taxon>Bacteria</taxon>
        <taxon>Pseudomonadati</taxon>
        <taxon>Pseudomonadota</taxon>
        <taxon>Alphaproteobacteria</taxon>
        <taxon>Hyphomicrobiales</taxon>
        <taxon>Bartonellaceae</taxon>
        <taxon>Bartonella</taxon>
    </lineage>
</organism>
<name>J0QWB2_9HYPH</name>
<protein>
    <recommendedName>
        <fullName evidence="1">Glycosyl transferase family 25 domain-containing protein</fullName>
    </recommendedName>
</protein>
<accession>J0QWB2</accession>
<dbReference type="CDD" id="cd06532">
    <property type="entry name" value="Glyco_transf_25"/>
    <property type="match status" value="1"/>
</dbReference>
<evidence type="ECO:0000259" key="1">
    <source>
        <dbReference type="Pfam" id="PF01755"/>
    </source>
</evidence>
<dbReference type="PATRIC" id="fig|1094558.3.peg.783"/>
<keyword evidence="3" id="KW-1185">Reference proteome</keyword>
<evidence type="ECO:0000313" key="2">
    <source>
        <dbReference type="EMBL" id="EJF90316.1"/>
    </source>
</evidence>
<sequence>MKLYVINLKRSPKRLARLQTVFSKMGLDFTRVDAVDGQELSASYCDAMTKEKKWEKPLTRGEVACFLSHKKALQKIADGDEEYAAIFEDDIVFSSDAKEFLLDRKWIPKSADIIKIETDGKKVWLGPRKKINNEHNIARLKSRHIMAAAYIISQQAAKKLVKKMDNVTAPFDHFLFNPDYGVFENFEMWQLDQAIAKQAGLKSTLEGARHQWEKKKKQNRKLSYTFKRETLRLFKRARTGIWGYSITLFTSDCWKRVKFKK</sequence>
<feature type="domain" description="Glycosyl transferase family 25" evidence="1">
    <location>
        <begin position="2"/>
        <end position="174"/>
    </location>
</feature>
<dbReference type="OrthoDB" id="259382at2"/>
<gene>
    <name evidence="2" type="ORF">ME5_00717</name>
</gene>
<dbReference type="eggNOG" id="COG3306">
    <property type="taxonomic scope" value="Bacteria"/>
</dbReference>
<dbReference type="RefSeq" id="WP_008038507.1">
    <property type="nucleotide sequence ID" value="NZ_JH725147.1"/>
</dbReference>
<evidence type="ECO:0000313" key="3">
    <source>
        <dbReference type="Proteomes" id="UP000008952"/>
    </source>
</evidence>
<dbReference type="HOGENOM" id="CLU_071269_1_0_5"/>
<comment type="caution">
    <text evidence="2">The sequence shown here is derived from an EMBL/GenBank/DDBJ whole genome shotgun (WGS) entry which is preliminary data.</text>
</comment>
<dbReference type="STRING" id="1094558.ME5_00717"/>
<dbReference type="AlphaFoldDB" id="J0QWB2"/>
<reference evidence="2 3" key="1">
    <citation type="submission" date="2012-03" db="EMBL/GenBank/DDBJ databases">
        <title>The Genome Sequence of Bartonella tamiae Th239.</title>
        <authorList>
            <consortium name="The Broad Institute Genome Sequencing Platform"/>
            <consortium name="The Broad Institute Genome Sequencing Center for Infectious Disease"/>
            <person name="Feldgarden M."/>
            <person name="Kirby J."/>
            <person name="Kosoy M."/>
            <person name="Birtles R."/>
            <person name="Probert W.S."/>
            <person name="Chiaraviglio L."/>
            <person name="Young S.K."/>
            <person name="Zeng Q."/>
            <person name="Gargeya S."/>
            <person name="Fitzgerald M."/>
            <person name="Haas B."/>
            <person name="Abouelleil A."/>
            <person name="Alvarado L."/>
            <person name="Arachchi H.M."/>
            <person name="Berlin A."/>
            <person name="Chapman S.B."/>
            <person name="Gearin G."/>
            <person name="Goldberg J."/>
            <person name="Griggs A."/>
            <person name="Gujja S."/>
            <person name="Hansen M."/>
            <person name="Heiman D."/>
            <person name="Howarth C."/>
            <person name="Larimer J."/>
            <person name="Lui A."/>
            <person name="MacDonald P.J.P."/>
            <person name="McCowen C."/>
            <person name="Montmayeur A."/>
            <person name="Murphy C."/>
            <person name="Neiman D."/>
            <person name="Pearson M."/>
            <person name="Priest M."/>
            <person name="Roberts A."/>
            <person name="Saif S."/>
            <person name="Shea T."/>
            <person name="Sisk P."/>
            <person name="Stolte C."/>
            <person name="Sykes S."/>
            <person name="Wortman J."/>
            <person name="Nusbaum C."/>
            <person name="Birren B."/>
        </authorList>
    </citation>
    <scope>NUCLEOTIDE SEQUENCE [LARGE SCALE GENOMIC DNA]</scope>
    <source>
        <strain evidence="2 3">Th239</strain>
    </source>
</reference>
<dbReference type="InterPro" id="IPR002654">
    <property type="entry name" value="Glyco_trans_25"/>
</dbReference>